<evidence type="ECO:0000256" key="10">
    <source>
        <dbReference type="PROSITE-ProRule" id="PRU00042"/>
    </source>
</evidence>
<feature type="domain" description="C2H2-type" evidence="12">
    <location>
        <begin position="312"/>
        <end position="339"/>
    </location>
</feature>
<name>A0A6J2Y107_SITOR</name>
<evidence type="ECO:0000256" key="7">
    <source>
        <dbReference type="ARBA" id="ARBA00023125"/>
    </source>
</evidence>
<dbReference type="Pfam" id="PF00096">
    <property type="entry name" value="zf-C2H2"/>
    <property type="match status" value="3"/>
</dbReference>
<feature type="domain" description="C2H2-type" evidence="12">
    <location>
        <begin position="253"/>
        <end position="281"/>
    </location>
</feature>
<dbReference type="PROSITE" id="PS51915">
    <property type="entry name" value="ZAD"/>
    <property type="match status" value="1"/>
</dbReference>
<feature type="binding site" evidence="11">
    <location>
        <position position="48"/>
    </location>
    <ligand>
        <name>Zn(2+)</name>
        <dbReference type="ChEBI" id="CHEBI:29105"/>
    </ligand>
</feature>
<dbReference type="SUPFAM" id="SSF57716">
    <property type="entry name" value="Glucocorticoid receptor-like (DNA-binding domain)"/>
    <property type="match status" value="1"/>
</dbReference>
<dbReference type="Pfam" id="PF12171">
    <property type="entry name" value="zf-C2H2_jaz"/>
    <property type="match status" value="1"/>
</dbReference>
<dbReference type="PROSITE" id="PS50157">
    <property type="entry name" value="ZINC_FINGER_C2H2_2"/>
    <property type="match status" value="5"/>
</dbReference>
<dbReference type="PANTHER" id="PTHR24379:SF127">
    <property type="entry name" value="BLOODY FINGERS-RELATED"/>
    <property type="match status" value="1"/>
</dbReference>
<dbReference type="SMART" id="SM00355">
    <property type="entry name" value="ZnF_C2H2"/>
    <property type="match status" value="8"/>
</dbReference>
<evidence type="ECO:0000259" key="12">
    <source>
        <dbReference type="PROSITE" id="PS50157"/>
    </source>
</evidence>
<evidence type="ECO:0000256" key="8">
    <source>
        <dbReference type="ARBA" id="ARBA00023163"/>
    </source>
</evidence>
<evidence type="ECO:0000256" key="11">
    <source>
        <dbReference type="PROSITE-ProRule" id="PRU01263"/>
    </source>
</evidence>
<evidence type="ECO:0000256" key="3">
    <source>
        <dbReference type="ARBA" id="ARBA00022723"/>
    </source>
</evidence>
<dbReference type="GO" id="GO:0000977">
    <property type="term" value="F:RNA polymerase II transcription regulatory region sequence-specific DNA binding"/>
    <property type="evidence" value="ECO:0007669"/>
    <property type="project" value="TreeGrafter"/>
</dbReference>
<dbReference type="KEGG" id="soy:115883241"/>
<evidence type="ECO:0000256" key="6">
    <source>
        <dbReference type="ARBA" id="ARBA00022833"/>
    </source>
</evidence>
<dbReference type="Gene3D" id="3.30.160.60">
    <property type="entry name" value="Classic Zinc Finger"/>
    <property type="match status" value="4"/>
</dbReference>
<accession>A0A6J2Y107</accession>
<comment type="subcellular location">
    <subcellularLocation>
        <location evidence="1">Nucleus</location>
    </subcellularLocation>
</comment>
<keyword evidence="3 11" id="KW-0479">Metal-binding</keyword>
<evidence type="ECO:0000256" key="9">
    <source>
        <dbReference type="ARBA" id="ARBA00023242"/>
    </source>
</evidence>
<keyword evidence="7" id="KW-0238">DNA-binding</keyword>
<dbReference type="InterPro" id="IPR022755">
    <property type="entry name" value="Znf_C2H2_jaz"/>
</dbReference>
<organism evidence="14 15">
    <name type="scientific">Sitophilus oryzae</name>
    <name type="common">Rice weevil</name>
    <name type="synonym">Curculio oryzae</name>
    <dbReference type="NCBI Taxonomy" id="7048"/>
    <lineage>
        <taxon>Eukaryota</taxon>
        <taxon>Metazoa</taxon>
        <taxon>Ecdysozoa</taxon>
        <taxon>Arthropoda</taxon>
        <taxon>Hexapoda</taxon>
        <taxon>Insecta</taxon>
        <taxon>Pterygota</taxon>
        <taxon>Neoptera</taxon>
        <taxon>Endopterygota</taxon>
        <taxon>Coleoptera</taxon>
        <taxon>Polyphaga</taxon>
        <taxon>Cucujiformia</taxon>
        <taxon>Curculionidae</taxon>
        <taxon>Dryophthorinae</taxon>
        <taxon>Sitophilus</taxon>
    </lineage>
</organism>
<feature type="binding site" evidence="11">
    <location>
        <position position="10"/>
    </location>
    <ligand>
        <name>Zn(2+)</name>
        <dbReference type="ChEBI" id="CHEBI:29105"/>
    </ligand>
</feature>
<dbReference type="SUPFAM" id="SSF57667">
    <property type="entry name" value="beta-beta-alpha zinc fingers"/>
    <property type="match status" value="4"/>
</dbReference>
<sequence>MNTFLKCRLCLEETNKYVNIFIEDFAYMIELLTGLEVRHSDGLPKISCLDCYREVKSAMLTRYQIIHCYKVLLGQINKSAISNANKNKTISTRSSSIHETHKLSNKCTGDENIYSFSDCDKSEDKSTNEVIKEVVMLQDTQEISKIAKHNEKVLKSKIRFKRKKRIYPVPSKQDNLLKILKPEHVDFLKTINRKERVACPVCFKEIFGMNMKNHFITHNYDPVICDTCGKRSKNAQALQDHINYYHKTTPDRFVCDKCGRGFRVKCALDKHEKKEHGSAERAYKCTICGKGFFEKTHLKSHIDITHNKVKPFKCEHCGKDFGRRTQFVTHQLVHSKENKHHCQVCGKGFKIKQTMQTHLKGVHGIEEEKTIFCKICQKGFSSPQGLRAHINSRVHGQEKCQYCSEYITVEYKSIHLRDVHSIE</sequence>
<keyword evidence="9" id="KW-0539">Nucleus</keyword>
<evidence type="ECO:0000259" key="13">
    <source>
        <dbReference type="PROSITE" id="PS51915"/>
    </source>
</evidence>
<evidence type="ECO:0000256" key="5">
    <source>
        <dbReference type="ARBA" id="ARBA00022771"/>
    </source>
</evidence>
<evidence type="ECO:0000313" key="15">
    <source>
        <dbReference type="RefSeq" id="XP_030757438.1"/>
    </source>
</evidence>
<dbReference type="InParanoid" id="A0A6J2Y107"/>
<dbReference type="RefSeq" id="XP_030757438.1">
    <property type="nucleotide sequence ID" value="XM_030901578.1"/>
</dbReference>
<feature type="binding site" evidence="11">
    <location>
        <position position="51"/>
    </location>
    <ligand>
        <name>Zn(2+)</name>
        <dbReference type="ChEBI" id="CHEBI:29105"/>
    </ligand>
</feature>
<dbReference type="Proteomes" id="UP000504635">
    <property type="component" value="Unplaced"/>
</dbReference>
<proteinExistence type="inferred from homology"/>
<dbReference type="GeneID" id="115883241"/>
<comment type="similarity">
    <text evidence="2">Belongs to the krueppel C2H2-type zinc-finger protein family.</text>
</comment>
<feature type="binding site" evidence="11">
    <location>
        <position position="7"/>
    </location>
    <ligand>
        <name>Zn(2+)</name>
        <dbReference type="ChEBI" id="CHEBI:29105"/>
    </ligand>
</feature>
<dbReference type="GO" id="GO:0008270">
    <property type="term" value="F:zinc ion binding"/>
    <property type="evidence" value="ECO:0007669"/>
    <property type="project" value="UniProtKB-UniRule"/>
</dbReference>
<evidence type="ECO:0000256" key="1">
    <source>
        <dbReference type="ARBA" id="ARBA00004123"/>
    </source>
</evidence>
<keyword evidence="4" id="KW-0677">Repeat</keyword>
<dbReference type="PROSITE" id="PS00028">
    <property type="entry name" value="ZINC_FINGER_C2H2_1"/>
    <property type="match status" value="5"/>
</dbReference>
<protein>
    <submittedName>
        <fullName evidence="15">Zinc finger protein 681-like</fullName>
    </submittedName>
</protein>
<dbReference type="AlphaFoldDB" id="A0A6J2Y107"/>
<evidence type="ECO:0000256" key="4">
    <source>
        <dbReference type="ARBA" id="ARBA00022737"/>
    </source>
</evidence>
<dbReference type="FunFam" id="3.30.160.60:FF:000188">
    <property type="entry name" value="Zinc finger protein 787"/>
    <property type="match status" value="1"/>
</dbReference>
<feature type="domain" description="C2H2-type" evidence="12">
    <location>
        <begin position="340"/>
        <end position="368"/>
    </location>
</feature>
<feature type="domain" description="ZAD" evidence="13">
    <location>
        <begin position="5"/>
        <end position="75"/>
    </location>
</feature>
<dbReference type="InterPro" id="IPR036236">
    <property type="entry name" value="Znf_C2H2_sf"/>
</dbReference>
<dbReference type="FunFam" id="3.30.160.60:FF:000065">
    <property type="entry name" value="B-cell CLL/lymphoma 6, member B"/>
    <property type="match status" value="1"/>
</dbReference>
<feature type="domain" description="C2H2-type" evidence="12">
    <location>
        <begin position="283"/>
        <end position="311"/>
    </location>
</feature>
<dbReference type="InterPro" id="IPR013087">
    <property type="entry name" value="Znf_C2H2_type"/>
</dbReference>
<dbReference type="GO" id="GO:0005634">
    <property type="term" value="C:nucleus"/>
    <property type="evidence" value="ECO:0007669"/>
    <property type="project" value="UniProtKB-SubCell"/>
</dbReference>
<gene>
    <name evidence="15" type="primary">LOC115883241</name>
</gene>
<evidence type="ECO:0000256" key="2">
    <source>
        <dbReference type="ARBA" id="ARBA00006991"/>
    </source>
</evidence>
<dbReference type="GO" id="GO:0000981">
    <property type="term" value="F:DNA-binding transcription factor activity, RNA polymerase II-specific"/>
    <property type="evidence" value="ECO:0007669"/>
    <property type="project" value="TreeGrafter"/>
</dbReference>
<reference evidence="15" key="1">
    <citation type="submission" date="2025-08" db="UniProtKB">
        <authorList>
            <consortium name="RefSeq"/>
        </authorList>
    </citation>
    <scope>IDENTIFICATION</scope>
    <source>
        <tissue evidence="15">Gonads</tissue>
    </source>
</reference>
<evidence type="ECO:0000313" key="14">
    <source>
        <dbReference type="Proteomes" id="UP000504635"/>
    </source>
</evidence>
<feature type="domain" description="C2H2-type" evidence="12">
    <location>
        <begin position="371"/>
        <end position="400"/>
    </location>
</feature>
<keyword evidence="6 11" id="KW-0862">Zinc</keyword>
<keyword evidence="8" id="KW-0804">Transcription</keyword>
<keyword evidence="5 10" id="KW-0863">Zinc-finger</keyword>
<dbReference type="OrthoDB" id="8823111at2759"/>
<keyword evidence="14" id="KW-1185">Reference proteome</keyword>
<dbReference type="InterPro" id="IPR012934">
    <property type="entry name" value="Znf_AD"/>
</dbReference>
<dbReference type="Pfam" id="PF07776">
    <property type="entry name" value="zf-AD"/>
    <property type="match status" value="1"/>
</dbReference>
<dbReference type="PANTHER" id="PTHR24379">
    <property type="entry name" value="KRAB AND ZINC FINGER DOMAIN-CONTAINING"/>
    <property type="match status" value="1"/>
</dbReference>